<feature type="signal peptide" evidence="2">
    <location>
        <begin position="1"/>
        <end position="27"/>
    </location>
</feature>
<dbReference type="CDD" id="cd07012">
    <property type="entry name" value="PBP2_Bug_TTT"/>
    <property type="match status" value="1"/>
</dbReference>
<dbReference type="SUPFAM" id="SSF53850">
    <property type="entry name" value="Periplasmic binding protein-like II"/>
    <property type="match status" value="1"/>
</dbReference>
<keyword evidence="4" id="KW-1185">Reference proteome</keyword>
<dbReference type="Gene3D" id="3.40.190.10">
    <property type="entry name" value="Periplasmic binding protein-like II"/>
    <property type="match status" value="1"/>
</dbReference>
<accession>A0ABU5IGN0</accession>
<comment type="caution">
    <text evidence="3">The sequence shown here is derived from an EMBL/GenBank/DDBJ whole genome shotgun (WGS) entry which is preliminary data.</text>
</comment>
<evidence type="ECO:0000256" key="1">
    <source>
        <dbReference type="ARBA" id="ARBA00006987"/>
    </source>
</evidence>
<organism evidence="3 4">
    <name type="scientific">Azohydromonas lata</name>
    <dbReference type="NCBI Taxonomy" id="45677"/>
    <lineage>
        <taxon>Bacteria</taxon>
        <taxon>Pseudomonadati</taxon>
        <taxon>Pseudomonadota</taxon>
        <taxon>Betaproteobacteria</taxon>
        <taxon>Burkholderiales</taxon>
        <taxon>Sphaerotilaceae</taxon>
        <taxon>Azohydromonas</taxon>
    </lineage>
</organism>
<evidence type="ECO:0000256" key="2">
    <source>
        <dbReference type="SAM" id="SignalP"/>
    </source>
</evidence>
<dbReference type="PANTHER" id="PTHR42928:SF5">
    <property type="entry name" value="BLR1237 PROTEIN"/>
    <property type="match status" value="1"/>
</dbReference>
<protein>
    <submittedName>
        <fullName evidence="3">Tripartite tricarboxylate transporter substrate binding protein</fullName>
    </submittedName>
</protein>
<dbReference type="PROSITE" id="PS51318">
    <property type="entry name" value="TAT"/>
    <property type="match status" value="1"/>
</dbReference>
<comment type="similarity">
    <text evidence="1">Belongs to the UPF0065 (bug) family.</text>
</comment>
<reference evidence="3 4" key="1">
    <citation type="submission" date="2023-11" db="EMBL/GenBank/DDBJ databases">
        <title>Draft genome of Azohydromonas lata strain H1 (DSM1123), a polyhydroxyalkanoate producer.</title>
        <authorList>
            <person name="Traversa D."/>
            <person name="D'Addabbo P."/>
            <person name="Pazzani C."/>
            <person name="Manzari C."/>
            <person name="Chiara M."/>
            <person name="Scrascia M."/>
        </authorList>
    </citation>
    <scope>NUCLEOTIDE SEQUENCE [LARGE SCALE GENOMIC DNA]</scope>
    <source>
        <strain evidence="3 4">H1</strain>
    </source>
</reference>
<dbReference type="InterPro" id="IPR006311">
    <property type="entry name" value="TAT_signal"/>
</dbReference>
<evidence type="ECO:0000313" key="3">
    <source>
        <dbReference type="EMBL" id="MDZ5458093.1"/>
    </source>
</evidence>
<dbReference type="RefSeq" id="WP_322466265.1">
    <property type="nucleotide sequence ID" value="NZ_JAXOJX010000025.1"/>
</dbReference>
<feature type="chain" id="PRO_5046198719" evidence="2">
    <location>
        <begin position="28"/>
        <end position="325"/>
    </location>
</feature>
<dbReference type="Pfam" id="PF03401">
    <property type="entry name" value="TctC"/>
    <property type="match status" value="1"/>
</dbReference>
<name>A0ABU5IGN0_9BURK</name>
<proteinExistence type="inferred from homology"/>
<dbReference type="Proteomes" id="UP001293718">
    <property type="component" value="Unassembled WGS sequence"/>
</dbReference>
<dbReference type="EMBL" id="JAXOJX010000025">
    <property type="protein sequence ID" value="MDZ5458093.1"/>
    <property type="molecule type" value="Genomic_DNA"/>
</dbReference>
<dbReference type="InterPro" id="IPR042100">
    <property type="entry name" value="Bug_dom1"/>
</dbReference>
<gene>
    <name evidence="3" type="ORF">SM757_16070</name>
</gene>
<dbReference type="Gene3D" id="3.40.190.150">
    <property type="entry name" value="Bordetella uptake gene, domain 1"/>
    <property type="match status" value="1"/>
</dbReference>
<evidence type="ECO:0000313" key="4">
    <source>
        <dbReference type="Proteomes" id="UP001293718"/>
    </source>
</evidence>
<keyword evidence="2" id="KW-0732">Signal</keyword>
<sequence>MQRRHFIRTAAVAASLLAGAASFPALAQGGYPNKPITMVVPFPPGGTLDTVARALAQKLGEQMGQTVVVDNRPGGAGTIGAVAVKNAPADGYTLLFSASTVTTTPMTMKSVPYDVAKDFTPISLVAKAPLAVAVNKNLPFSDIKGLVSYAKANPGKLSFAIGSSGSAGHLSTELLRRASGIEYLIVPYKGSAPAYQDLIGGQIDGFIDPILGSAPFAKAGQLKVIGVTSKARVPSLPDVPTVGETLPGYEFYSWYGVWAPAKLPQDVAQRLNTEINKALNGEMKDKLLAQGVLVTPGSIADFVSFQKDDMAKAAKIIAEGKIRAE</sequence>
<dbReference type="InterPro" id="IPR005064">
    <property type="entry name" value="BUG"/>
</dbReference>
<dbReference type="PANTHER" id="PTHR42928">
    <property type="entry name" value="TRICARBOXYLATE-BINDING PROTEIN"/>
    <property type="match status" value="1"/>
</dbReference>
<dbReference type="PIRSF" id="PIRSF017082">
    <property type="entry name" value="YflP"/>
    <property type="match status" value="1"/>
</dbReference>